<dbReference type="AlphaFoldDB" id="A0A1N7RPU6"/>
<reference evidence="1" key="1">
    <citation type="submission" date="2016-12" db="EMBL/GenBank/DDBJ databases">
        <authorList>
            <person name="Moulin L."/>
        </authorList>
    </citation>
    <scope>NUCLEOTIDE SEQUENCE [LARGE SCALE GENOMIC DNA]</scope>
    <source>
        <strain evidence="1">STM 7183</strain>
    </source>
</reference>
<proteinExistence type="predicted"/>
<comment type="caution">
    <text evidence="1">The sequence shown here is derived from an EMBL/GenBank/DDBJ whole genome shotgun (WGS) entry which is preliminary data.</text>
</comment>
<evidence type="ECO:0000313" key="2">
    <source>
        <dbReference type="Proteomes" id="UP000195569"/>
    </source>
</evidence>
<gene>
    <name evidence="1" type="ORF">BN2476_110127</name>
</gene>
<sequence>MVVTSDERTFAGKRRSDMVTVSFVFFVAGLVERARTLMPTHAPNALRQYMTS</sequence>
<keyword evidence="2" id="KW-1185">Reference proteome</keyword>
<accession>A0A1N7RPU6</accession>
<name>A0A1N7RPU6_9BURK</name>
<organism evidence="1 2">
    <name type="scientific">Paraburkholderia piptadeniae</name>
    <dbReference type="NCBI Taxonomy" id="1701573"/>
    <lineage>
        <taxon>Bacteria</taxon>
        <taxon>Pseudomonadati</taxon>
        <taxon>Pseudomonadota</taxon>
        <taxon>Betaproteobacteria</taxon>
        <taxon>Burkholderiales</taxon>
        <taxon>Burkholderiaceae</taxon>
        <taxon>Paraburkholderia</taxon>
    </lineage>
</organism>
<protein>
    <submittedName>
        <fullName evidence="1">Uncharacterized protein</fullName>
    </submittedName>
</protein>
<dbReference type="EMBL" id="CYGY02000011">
    <property type="protein sequence ID" value="SIT37145.1"/>
    <property type="molecule type" value="Genomic_DNA"/>
</dbReference>
<evidence type="ECO:0000313" key="1">
    <source>
        <dbReference type="EMBL" id="SIT37145.1"/>
    </source>
</evidence>
<dbReference type="Proteomes" id="UP000195569">
    <property type="component" value="Unassembled WGS sequence"/>
</dbReference>